<keyword evidence="4" id="KW-0378">Hydrolase</keyword>
<evidence type="ECO:0000256" key="6">
    <source>
        <dbReference type="ARBA" id="ARBA00029466"/>
    </source>
</evidence>
<dbReference type="AlphaFoldDB" id="A0A512HU73"/>
<dbReference type="InterPro" id="IPR004603">
    <property type="entry name" value="DNA_mismatch_endonuc_vsr"/>
</dbReference>
<dbReference type="EMBL" id="BJZQ01000004">
    <property type="protein sequence ID" value="GEO89001.1"/>
    <property type="molecule type" value="Genomic_DNA"/>
</dbReference>
<dbReference type="GO" id="GO:0004519">
    <property type="term" value="F:endonuclease activity"/>
    <property type="evidence" value="ECO:0007669"/>
    <property type="project" value="UniProtKB-KW"/>
</dbReference>
<comment type="similarity">
    <text evidence="6">Belongs to the Vsr family.</text>
</comment>
<dbReference type="RefSeq" id="WP_146826660.1">
    <property type="nucleotide sequence ID" value="NZ_BAAAYQ010000001.1"/>
</dbReference>
<evidence type="ECO:0000256" key="1">
    <source>
        <dbReference type="ARBA" id="ARBA00022722"/>
    </source>
</evidence>
<dbReference type="Pfam" id="PF03852">
    <property type="entry name" value="Vsr"/>
    <property type="match status" value="1"/>
</dbReference>
<organism evidence="7 8">
    <name type="scientific">Aeromicrobium flavum</name>
    <dbReference type="NCBI Taxonomy" id="416568"/>
    <lineage>
        <taxon>Bacteria</taxon>
        <taxon>Bacillati</taxon>
        <taxon>Actinomycetota</taxon>
        <taxon>Actinomycetes</taxon>
        <taxon>Propionibacteriales</taxon>
        <taxon>Nocardioidaceae</taxon>
        <taxon>Aeromicrobium</taxon>
    </lineage>
</organism>
<evidence type="ECO:0000256" key="3">
    <source>
        <dbReference type="ARBA" id="ARBA00022763"/>
    </source>
</evidence>
<dbReference type="SUPFAM" id="SSF52980">
    <property type="entry name" value="Restriction endonuclease-like"/>
    <property type="match status" value="1"/>
</dbReference>
<dbReference type="InterPro" id="IPR011335">
    <property type="entry name" value="Restrct_endonuc-II-like"/>
</dbReference>
<dbReference type="Proteomes" id="UP000321769">
    <property type="component" value="Unassembled WGS sequence"/>
</dbReference>
<protein>
    <submittedName>
        <fullName evidence="7">Very short patch repair endonuclease</fullName>
    </submittedName>
</protein>
<comment type="caution">
    <text evidence="7">The sequence shown here is derived from an EMBL/GenBank/DDBJ whole genome shotgun (WGS) entry which is preliminary data.</text>
</comment>
<dbReference type="Gene3D" id="3.40.960.10">
    <property type="entry name" value="VSR Endonuclease"/>
    <property type="match status" value="1"/>
</dbReference>
<keyword evidence="8" id="KW-1185">Reference proteome</keyword>
<dbReference type="CDD" id="cd00221">
    <property type="entry name" value="Vsr"/>
    <property type="match status" value="1"/>
</dbReference>
<evidence type="ECO:0000256" key="4">
    <source>
        <dbReference type="ARBA" id="ARBA00022801"/>
    </source>
</evidence>
<dbReference type="OrthoDB" id="9801520at2"/>
<keyword evidence="5" id="KW-0234">DNA repair</keyword>
<keyword evidence="1" id="KW-0540">Nuclease</keyword>
<proteinExistence type="inferred from homology"/>
<evidence type="ECO:0000313" key="7">
    <source>
        <dbReference type="EMBL" id="GEO89001.1"/>
    </source>
</evidence>
<sequence length="141" mass="16083">MPAYESWASSPASRKVMRANKSRDTAPELAVRRLLHAEGFRYRVNHRPDTGLRRTADIVFSKQRIAVFIDGCYWHACAEHGTTARANAGYWSSKLASNVARDRDTNEQLRARGWTVLRFWEHEDPVTVARAIADSVRQSEP</sequence>
<evidence type="ECO:0000313" key="8">
    <source>
        <dbReference type="Proteomes" id="UP000321769"/>
    </source>
</evidence>
<dbReference type="NCBIfam" id="TIGR00632">
    <property type="entry name" value="vsr"/>
    <property type="match status" value="1"/>
</dbReference>
<dbReference type="GO" id="GO:0006298">
    <property type="term" value="P:mismatch repair"/>
    <property type="evidence" value="ECO:0007669"/>
    <property type="project" value="InterPro"/>
</dbReference>
<accession>A0A512HU73</accession>
<keyword evidence="2 7" id="KW-0255">Endonuclease</keyword>
<evidence type="ECO:0000256" key="2">
    <source>
        <dbReference type="ARBA" id="ARBA00022759"/>
    </source>
</evidence>
<evidence type="ECO:0000256" key="5">
    <source>
        <dbReference type="ARBA" id="ARBA00023204"/>
    </source>
</evidence>
<reference evidence="7 8" key="1">
    <citation type="submission" date="2019-07" db="EMBL/GenBank/DDBJ databases">
        <title>Whole genome shotgun sequence of Aeromicrobium flavum NBRC 107625.</title>
        <authorList>
            <person name="Hosoyama A."/>
            <person name="Uohara A."/>
            <person name="Ohji S."/>
            <person name="Ichikawa N."/>
        </authorList>
    </citation>
    <scope>NUCLEOTIDE SEQUENCE [LARGE SCALE GENOMIC DNA]</scope>
    <source>
        <strain evidence="7 8">NBRC 107625</strain>
    </source>
</reference>
<name>A0A512HU73_9ACTN</name>
<gene>
    <name evidence="7" type="ORF">AFL01nite_13280</name>
</gene>
<dbReference type="GO" id="GO:0016787">
    <property type="term" value="F:hydrolase activity"/>
    <property type="evidence" value="ECO:0007669"/>
    <property type="project" value="UniProtKB-KW"/>
</dbReference>
<keyword evidence="3" id="KW-0227">DNA damage</keyword>